<sequence>MNLVDHKPIEGCSLYDFYLEHISKINEMKLGFSDVDEVCLIVGAITDTNITAAVEALNMTDPHTLGAFLKNKIYFAQRETDNSGIHYPQILVNPGIKPNVSKNSTYQTISHRIQL</sequence>
<dbReference type="Proteomes" id="UP001516400">
    <property type="component" value="Unassembled WGS sequence"/>
</dbReference>
<comment type="caution">
    <text evidence="1">The sequence shown here is derived from an EMBL/GenBank/DDBJ whole genome shotgun (WGS) entry which is preliminary data.</text>
</comment>
<protein>
    <submittedName>
        <fullName evidence="1">Uncharacterized protein</fullName>
    </submittedName>
</protein>
<organism evidence="1 2">
    <name type="scientific">Cryptolaemus montrouzieri</name>
    <dbReference type="NCBI Taxonomy" id="559131"/>
    <lineage>
        <taxon>Eukaryota</taxon>
        <taxon>Metazoa</taxon>
        <taxon>Ecdysozoa</taxon>
        <taxon>Arthropoda</taxon>
        <taxon>Hexapoda</taxon>
        <taxon>Insecta</taxon>
        <taxon>Pterygota</taxon>
        <taxon>Neoptera</taxon>
        <taxon>Endopterygota</taxon>
        <taxon>Coleoptera</taxon>
        <taxon>Polyphaga</taxon>
        <taxon>Cucujiformia</taxon>
        <taxon>Coccinelloidea</taxon>
        <taxon>Coccinellidae</taxon>
        <taxon>Scymninae</taxon>
        <taxon>Scymnini</taxon>
        <taxon>Cryptolaemus</taxon>
    </lineage>
</organism>
<accession>A0ABD2NGE8</accession>
<dbReference type="AlphaFoldDB" id="A0ABD2NGE8"/>
<name>A0ABD2NGE8_9CUCU</name>
<keyword evidence="2" id="KW-1185">Reference proteome</keyword>
<gene>
    <name evidence="1" type="ORF">HHI36_013189</name>
</gene>
<evidence type="ECO:0000313" key="2">
    <source>
        <dbReference type="Proteomes" id="UP001516400"/>
    </source>
</evidence>
<proteinExistence type="predicted"/>
<reference evidence="1 2" key="1">
    <citation type="journal article" date="2021" name="BMC Biol.">
        <title>Horizontally acquired antibacterial genes associated with adaptive radiation of ladybird beetles.</title>
        <authorList>
            <person name="Li H.S."/>
            <person name="Tang X.F."/>
            <person name="Huang Y.H."/>
            <person name="Xu Z.Y."/>
            <person name="Chen M.L."/>
            <person name="Du X.Y."/>
            <person name="Qiu B.Y."/>
            <person name="Chen P.T."/>
            <person name="Zhang W."/>
            <person name="Slipinski A."/>
            <person name="Escalona H.E."/>
            <person name="Waterhouse R.M."/>
            <person name="Zwick A."/>
            <person name="Pang H."/>
        </authorList>
    </citation>
    <scope>NUCLEOTIDE SEQUENCE [LARGE SCALE GENOMIC DNA]</scope>
    <source>
        <strain evidence="1">SYSU2018</strain>
    </source>
</reference>
<dbReference type="EMBL" id="JABFTP020000103">
    <property type="protein sequence ID" value="KAL3277848.1"/>
    <property type="molecule type" value="Genomic_DNA"/>
</dbReference>
<evidence type="ECO:0000313" key="1">
    <source>
        <dbReference type="EMBL" id="KAL3277848.1"/>
    </source>
</evidence>